<dbReference type="Proteomes" id="UP000662185">
    <property type="component" value="Unassembled WGS sequence"/>
</dbReference>
<dbReference type="Gene3D" id="3.90.190.10">
    <property type="entry name" value="Protein tyrosine phosphatase superfamily"/>
    <property type="match status" value="1"/>
</dbReference>
<dbReference type="EMBL" id="JACJQU010000002">
    <property type="protein sequence ID" value="MBD2292934.1"/>
    <property type="molecule type" value="Genomic_DNA"/>
</dbReference>
<comment type="caution">
    <text evidence="2">The sequence shown here is derived from an EMBL/GenBank/DDBJ whole genome shotgun (WGS) entry which is preliminary data.</text>
</comment>
<dbReference type="SUPFAM" id="SSF52799">
    <property type="entry name" value="(Phosphotyrosine protein) phosphatases II"/>
    <property type="match status" value="1"/>
</dbReference>
<sequence>MSRNGLEDIYNFLQISNLIATSGQPTAEQFTAIKETGYQLIINLALPTSPNSLPDEQEILESQGMKYINIPVVWENPTVDNVTEFFSIMEANANQKIFIHCIANKRVSVFMYLYRRLCIGISHAEAKLSLSQVWIPNQIWNEFIEEVIENYQSSI</sequence>
<protein>
    <submittedName>
        <fullName evidence="2">Protein tyrosine phosphatase family protein</fullName>
    </submittedName>
</protein>
<reference evidence="3" key="1">
    <citation type="journal article" date="2020" name="ISME J.">
        <title>Comparative genomics reveals insights into cyanobacterial evolution and habitat adaptation.</title>
        <authorList>
            <person name="Chen M.Y."/>
            <person name="Teng W.K."/>
            <person name="Zhao L."/>
            <person name="Hu C.X."/>
            <person name="Zhou Y.K."/>
            <person name="Han B.P."/>
            <person name="Song L.R."/>
            <person name="Shu W.S."/>
        </authorList>
    </citation>
    <scope>NUCLEOTIDE SEQUENCE [LARGE SCALE GENOMIC DNA]</scope>
    <source>
        <strain evidence="3">FACHB-251</strain>
    </source>
</reference>
<dbReference type="Pfam" id="PF22741">
    <property type="entry name" value="PTP-NADK"/>
    <property type="match status" value="1"/>
</dbReference>
<name>A0A926WFK7_9NOST</name>
<evidence type="ECO:0000259" key="1">
    <source>
        <dbReference type="Pfam" id="PF22741"/>
    </source>
</evidence>
<keyword evidence="3" id="KW-1185">Reference proteome</keyword>
<feature type="domain" description="DSP-PTPase phosphatase fused to NAD+ Kinase" evidence="1">
    <location>
        <begin position="19"/>
        <end position="103"/>
    </location>
</feature>
<dbReference type="InterPro" id="IPR029021">
    <property type="entry name" value="Prot-tyrosine_phosphatase-like"/>
</dbReference>
<proteinExistence type="predicted"/>
<evidence type="ECO:0000313" key="3">
    <source>
        <dbReference type="Proteomes" id="UP000662185"/>
    </source>
</evidence>
<evidence type="ECO:0000313" key="2">
    <source>
        <dbReference type="EMBL" id="MBD2292934.1"/>
    </source>
</evidence>
<accession>A0A926WFK7</accession>
<dbReference type="CDD" id="cd14503">
    <property type="entry name" value="PTP-bact"/>
    <property type="match status" value="1"/>
</dbReference>
<dbReference type="RefSeq" id="WP_190557803.1">
    <property type="nucleotide sequence ID" value="NZ_JACJQU010000002.1"/>
</dbReference>
<gene>
    <name evidence="2" type="ORF">H6G06_05420</name>
</gene>
<dbReference type="InterPro" id="IPR055214">
    <property type="entry name" value="PTP-NADK"/>
</dbReference>
<dbReference type="AlphaFoldDB" id="A0A926WFK7"/>
<organism evidence="2 3">
    <name type="scientific">Anabaena sphaerica FACHB-251</name>
    <dbReference type="NCBI Taxonomy" id="2692883"/>
    <lineage>
        <taxon>Bacteria</taxon>
        <taxon>Bacillati</taxon>
        <taxon>Cyanobacteriota</taxon>
        <taxon>Cyanophyceae</taxon>
        <taxon>Nostocales</taxon>
        <taxon>Nostocaceae</taxon>
        <taxon>Anabaena</taxon>
    </lineage>
</organism>